<feature type="domain" description="Guanylate kinase-like" evidence="6">
    <location>
        <begin position="4"/>
        <end position="182"/>
    </location>
</feature>
<evidence type="ECO:0000256" key="1">
    <source>
        <dbReference type="ARBA" id="ARBA00003531"/>
    </source>
</evidence>
<dbReference type="Proteomes" id="UP000728106">
    <property type="component" value="Unassembled WGS sequence"/>
</dbReference>
<dbReference type="AlphaFoldDB" id="A0AA40YN09"/>
<gene>
    <name evidence="8" type="ORF">HAU20_02310</name>
    <name evidence="7" type="ORF">HAU43_03115</name>
</gene>
<name>A0AA40YN09_WEICO</name>
<comment type="similarity">
    <text evidence="2">Belongs to the guanylate kinase family.</text>
</comment>
<evidence type="ECO:0000313" key="7">
    <source>
        <dbReference type="EMBL" id="MBJ7632095.1"/>
    </source>
</evidence>
<evidence type="ECO:0000259" key="6">
    <source>
        <dbReference type="PROSITE" id="PS50052"/>
    </source>
</evidence>
<dbReference type="PANTHER" id="PTHR23117">
    <property type="entry name" value="GUANYLATE KINASE-RELATED"/>
    <property type="match status" value="1"/>
</dbReference>
<dbReference type="EMBL" id="JAAOCX010000003">
    <property type="protein sequence ID" value="MBJ7632095.1"/>
    <property type="molecule type" value="Genomic_DNA"/>
</dbReference>
<evidence type="ECO:0000313" key="9">
    <source>
        <dbReference type="Proteomes" id="UP000728106"/>
    </source>
</evidence>
<sequence length="187" mass="21279">MMKRKVFVLTGNTGTGKTTVANYLNEFYEMPKVITHTTRPPRDGEVDQVDYYFENEASFGENHYLESVEYSHYRYGSSHEGLERAWEKNPFITIVLDTAGAITYARELPDEAVVIYLTVSESSELLTRLEKRGDDVAAVKARLASDEYQRDTQLPTELTNVAKVVVNDDWQTTKQAIDEIVKEVVQG</sequence>
<comment type="caution">
    <text evidence="8">The sequence shown here is derived from an EMBL/GenBank/DDBJ whole genome shotgun (WGS) entry which is preliminary data.</text>
</comment>
<keyword evidence="3" id="KW-0808">Transferase</keyword>
<protein>
    <submittedName>
        <fullName evidence="8">AAA family ATPase</fullName>
    </submittedName>
</protein>
<accession>A0AA40YN09</accession>
<reference evidence="8" key="1">
    <citation type="submission" date="2020-02" db="EMBL/GenBank/DDBJ databases">
        <authorList>
            <person name="Fontana A."/>
            <person name="Patrone V."/>
            <person name="Morelli L."/>
        </authorList>
    </citation>
    <scope>NUCLEOTIDE SEQUENCE</scope>
    <source>
        <strain evidence="7">CCUG 30943</strain>
        <strain evidence="8">CCUG 43002</strain>
    </source>
</reference>
<keyword evidence="4" id="KW-0418">Kinase</keyword>
<dbReference type="PROSITE" id="PS50052">
    <property type="entry name" value="GUANYLATE_KINASE_2"/>
    <property type="match status" value="1"/>
</dbReference>
<organism evidence="8 9">
    <name type="scientific">Weissella confusa</name>
    <name type="common">Lactobacillus confusus</name>
    <dbReference type="NCBI Taxonomy" id="1583"/>
    <lineage>
        <taxon>Bacteria</taxon>
        <taxon>Bacillati</taxon>
        <taxon>Bacillota</taxon>
        <taxon>Bacilli</taxon>
        <taxon>Lactobacillales</taxon>
        <taxon>Lactobacillaceae</taxon>
        <taxon>Weissella</taxon>
    </lineage>
</organism>
<proteinExistence type="inferred from homology"/>
<reference evidence="8 9" key="2">
    <citation type="journal article" date="2021" name="Int. J. Food Microbiol.">
        <title>Safety demonstration of a microbial species for use in the food chain: Weissella confusa.</title>
        <authorList>
            <person name="Bourdichon F."/>
            <person name="Patrone V."/>
            <person name="Fontana A."/>
            <person name="Milani G."/>
            <person name="Morelli L."/>
        </authorList>
    </citation>
    <scope>NUCLEOTIDE SEQUENCE [LARGE SCALE GENOMIC DNA]</scope>
    <source>
        <strain evidence="7">CCUG 30943</strain>
        <strain evidence="8 9">CCUG 43002</strain>
    </source>
</reference>
<dbReference type="EMBL" id="JAAOCP010000002">
    <property type="protein sequence ID" value="MBJ7638222.1"/>
    <property type="molecule type" value="Genomic_DNA"/>
</dbReference>
<dbReference type="PANTHER" id="PTHR23117:SF13">
    <property type="entry name" value="GUANYLATE KINASE"/>
    <property type="match status" value="1"/>
</dbReference>
<dbReference type="InterPro" id="IPR027417">
    <property type="entry name" value="P-loop_NTPase"/>
</dbReference>
<comment type="catalytic activity">
    <reaction evidence="5">
        <text>GMP + ATP = GDP + ADP</text>
        <dbReference type="Rhea" id="RHEA:20780"/>
        <dbReference type="ChEBI" id="CHEBI:30616"/>
        <dbReference type="ChEBI" id="CHEBI:58115"/>
        <dbReference type="ChEBI" id="CHEBI:58189"/>
        <dbReference type="ChEBI" id="CHEBI:456216"/>
        <dbReference type="EC" id="2.7.4.8"/>
    </reaction>
</comment>
<dbReference type="InterPro" id="IPR008144">
    <property type="entry name" value="Guanylate_kin-like_dom"/>
</dbReference>
<dbReference type="Gene3D" id="3.40.50.300">
    <property type="entry name" value="P-loop containing nucleotide triphosphate hydrolases"/>
    <property type="match status" value="1"/>
</dbReference>
<evidence type="ECO:0000256" key="2">
    <source>
        <dbReference type="ARBA" id="ARBA00005790"/>
    </source>
</evidence>
<dbReference type="GO" id="GO:0004385">
    <property type="term" value="F:GMP kinase activity"/>
    <property type="evidence" value="ECO:0007669"/>
    <property type="project" value="UniProtKB-EC"/>
</dbReference>
<evidence type="ECO:0000256" key="5">
    <source>
        <dbReference type="ARBA" id="ARBA00048594"/>
    </source>
</evidence>
<keyword evidence="9" id="KW-1185">Reference proteome</keyword>
<dbReference type="InterPro" id="IPR008145">
    <property type="entry name" value="GK/Ca_channel_bsu"/>
</dbReference>
<dbReference type="Pfam" id="PF00625">
    <property type="entry name" value="Guanylate_kin"/>
    <property type="match status" value="1"/>
</dbReference>
<evidence type="ECO:0000256" key="4">
    <source>
        <dbReference type="ARBA" id="ARBA00022777"/>
    </source>
</evidence>
<dbReference type="GO" id="GO:0005829">
    <property type="term" value="C:cytosol"/>
    <property type="evidence" value="ECO:0007669"/>
    <property type="project" value="TreeGrafter"/>
</dbReference>
<comment type="function">
    <text evidence="1">Essential for recycling GMP and indirectly, cGMP.</text>
</comment>
<evidence type="ECO:0000313" key="8">
    <source>
        <dbReference type="EMBL" id="MBJ7638222.1"/>
    </source>
</evidence>
<dbReference type="SUPFAM" id="SSF52540">
    <property type="entry name" value="P-loop containing nucleoside triphosphate hydrolases"/>
    <property type="match status" value="1"/>
</dbReference>
<dbReference type="SMART" id="SM00072">
    <property type="entry name" value="GuKc"/>
    <property type="match status" value="1"/>
</dbReference>
<dbReference type="Proteomes" id="UP000808038">
    <property type="component" value="Unassembled WGS sequence"/>
</dbReference>
<evidence type="ECO:0000256" key="3">
    <source>
        <dbReference type="ARBA" id="ARBA00022679"/>
    </source>
</evidence>